<dbReference type="Gene3D" id="3.40.50.880">
    <property type="match status" value="1"/>
</dbReference>
<dbReference type="AlphaFoldDB" id="A0A410QGJ6"/>
<dbReference type="KEGG" id="spoa:EQM13_16915"/>
<dbReference type="OrthoDB" id="9800516at2"/>
<accession>A0A410QGJ6</accession>
<keyword evidence="3" id="KW-1185">Reference proteome</keyword>
<evidence type="ECO:0000313" key="3">
    <source>
        <dbReference type="Proteomes" id="UP000287969"/>
    </source>
</evidence>
<dbReference type="RefSeq" id="WP_071139354.1">
    <property type="nucleotide sequence ID" value="NZ_CP035282.1"/>
</dbReference>
<dbReference type="PANTHER" id="PTHR48094:SF12">
    <property type="entry name" value="PARKINSON DISEASE PROTEIN 7 HOMOLOG"/>
    <property type="match status" value="1"/>
</dbReference>
<dbReference type="GO" id="GO:0005737">
    <property type="term" value="C:cytoplasm"/>
    <property type="evidence" value="ECO:0007669"/>
    <property type="project" value="TreeGrafter"/>
</dbReference>
<dbReference type="Proteomes" id="UP000287969">
    <property type="component" value="Chromosome"/>
</dbReference>
<dbReference type="CDD" id="cd03135">
    <property type="entry name" value="GATase1_DJ-1"/>
    <property type="match status" value="1"/>
</dbReference>
<evidence type="ECO:0000259" key="1">
    <source>
        <dbReference type="Pfam" id="PF01965"/>
    </source>
</evidence>
<organism evidence="2 3">
    <name type="scientific">Acidilutibacter cellobiosedens</name>
    <dbReference type="NCBI Taxonomy" id="2507161"/>
    <lineage>
        <taxon>Bacteria</taxon>
        <taxon>Bacillati</taxon>
        <taxon>Bacillota</taxon>
        <taxon>Tissierellia</taxon>
        <taxon>Tissierellales</taxon>
        <taxon>Acidilutibacteraceae</taxon>
        <taxon>Acidilutibacter</taxon>
    </lineage>
</organism>
<dbReference type="EMBL" id="CP035282">
    <property type="protein sequence ID" value="QAT63130.1"/>
    <property type="molecule type" value="Genomic_DNA"/>
</dbReference>
<dbReference type="InterPro" id="IPR029062">
    <property type="entry name" value="Class_I_gatase-like"/>
</dbReference>
<dbReference type="PANTHER" id="PTHR48094">
    <property type="entry name" value="PROTEIN/NUCLEIC ACID DEGLYCASE DJ-1-RELATED"/>
    <property type="match status" value="1"/>
</dbReference>
<gene>
    <name evidence="2" type="ORF">EQM13_16915</name>
</gene>
<sequence length="190" mass="20898">MKEILVLLADGFEEVEALTVVDYLRRKDILVKTCSISKSKIVIGAHDIPVEADLLIDNIRNIEDCNGVIIPGGMPGAENLKNSKAVINTVQKFYKENKLIGAICAGPIVLKEAGIIEGKDITSYPGFEEDLKGGNYKEDLVVRDGNIITARGPAAAVYFALELIEYISGKEKSDELKNDILLNMVEERYQ</sequence>
<protein>
    <submittedName>
        <fullName evidence="2">DJ-1 family protein</fullName>
    </submittedName>
</protein>
<dbReference type="SUPFAM" id="SSF52317">
    <property type="entry name" value="Class I glutamine amidotransferase-like"/>
    <property type="match status" value="1"/>
</dbReference>
<feature type="domain" description="DJ-1/PfpI" evidence="1">
    <location>
        <begin position="2"/>
        <end position="165"/>
    </location>
</feature>
<reference evidence="3" key="1">
    <citation type="submission" date="2019-01" db="EMBL/GenBank/DDBJ databases">
        <title>Draft genomes of a novel of Sporanaerobacter strains.</title>
        <authorList>
            <person name="Ma S."/>
        </authorList>
    </citation>
    <scope>NUCLEOTIDE SEQUENCE [LARGE SCALE GENOMIC DNA]</scope>
    <source>
        <strain evidence="3">NJN-17</strain>
    </source>
</reference>
<evidence type="ECO:0000313" key="2">
    <source>
        <dbReference type="EMBL" id="QAT63130.1"/>
    </source>
</evidence>
<dbReference type="Pfam" id="PF01965">
    <property type="entry name" value="DJ-1_PfpI"/>
    <property type="match status" value="1"/>
</dbReference>
<proteinExistence type="predicted"/>
<dbReference type="InterPro" id="IPR006287">
    <property type="entry name" value="DJ-1"/>
</dbReference>
<name>A0A410QGJ6_9FIRM</name>
<dbReference type="InterPro" id="IPR002818">
    <property type="entry name" value="DJ-1/PfpI"/>
</dbReference>
<dbReference type="NCBIfam" id="TIGR01383">
    <property type="entry name" value="not_thiJ"/>
    <property type="match status" value="1"/>
</dbReference>
<dbReference type="InterPro" id="IPR050325">
    <property type="entry name" value="Prot/Nucl_acid_deglycase"/>
</dbReference>